<dbReference type="PANTHER" id="PTHR33993:SF10">
    <property type="entry name" value="CONSERVED PROTEIN"/>
    <property type="match status" value="1"/>
</dbReference>
<name>A0ABQ5MXW5_9MICC</name>
<sequence length="255" mass="27427">MSDRETFPSGIPCWIDLMSSDPDKARAFYTGLFGWTAETSGEEYGNYVIFSKDGRPVAGLARNEQQGQPDSWSVYLSCRDVSATADAAAEAGGRLLAKPMKVGDQGSMAVFLDPTGAVVGAWQPDQMKGFGREGDEGAPAWFELSTRDHDTAVTFYEKVFGWKTEEMSDAADFRYTLNAPFEESSAGIYDAAAHLPAGAPSTWQVYLAVANADDGAAKVLELGGTVLREPWDSPYGRMAQVADPTGAAFMISTVK</sequence>
<organism evidence="2 3">
    <name type="scientific">Arthrobacter mangrovi</name>
    <dbReference type="NCBI Taxonomy" id="2966350"/>
    <lineage>
        <taxon>Bacteria</taxon>
        <taxon>Bacillati</taxon>
        <taxon>Actinomycetota</taxon>
        <taxon>Actinomycetes</taxon>
        <taxon>Micrococcales</taxon>
        <taxon>Micrococcaceae</taxon>
        <taxon>Arthrobacter</taxon>
    </lineage>
</organism>
<dbReference type="PROSITE" id="PS51819">
    <property type="entry name" value="VOC"/>
    <property type="match status" value="2"/>
</dbReference>
<dbReference type="PANTHER" id="PTHR33993">
    <property type="entry name" value="GLYOXALASE-RELATED"/>
    <property type="match status" value="1"/>
</dbReference>
<dbReference type="EMBL" id="BRVS01000023">
    <property type="protein sequence ID" value="GLB68798.1"/>
    <property type="molecule type" value="Genomic_DNA"/>
</dbReference>
<feature type="domain" description="VOC" evidence="1">
    <location>
        <begin position="138"/>
        <end position="254"/>
    </location>
</feature>
<dbReference type="Proteomes" id="UP001209654">
    <property type="component" value="Unassembled WGS sequence"/>
</dbReference>
<accession>A0ABQ5MXW5</accession>
<evidence type="ECO:0000259" key="1">
    <source>
        <dbReference type="PROSITE" id="PS51819"/>
    </source>
</evidence>
<dbReference type="InterPro" id="IPR029068">
    <property type="entry name" value="Glyas_Bleomycin-R_OHBP_Dase"/>
</dbReference>
<keyword evidence="3" id="KW-1185">Reference proteome</keyword>
<dbReference type="SUPFAM" id="SSF54593">
    <property type="entry name" value="Glyoxalase/Bleomycin resistance protein/Dihydroxybiphenyl dioxygenase"/>
    <property type="match status" value="2"/>
</dbReference>
<reference evidence="2 3" key="1">
    <citation type="journal article" date="2023" name="Int. J. Syst. Evol. Microbiol.">
        <title>Arthrobacter mangrovi sp. nov., an actinobacterium isolated from the rhizosphere of a mangrove.</title>
        <authorList>
            <person name="Hamada M."/>
            <person name="Saitou S."/>
            <person name="Enomoto N."/>
            <person name="Nanri K."/>
            <person name="Hidaka K."/>
            <person name="Miura T."/>
            <person name="Tamura T."/>
        </authorList>
    </citation>
    <scope>NUCLEOTIDE SEQUENCE [LARGE SCALE GENOMIC DNA]</scope>
    <source>
        <strain evidence="2 3">NBRC 112813</strain>
    </source>
</reference>
<protein>
    <submittedName>
        <fullName evidence="2">Glyoxalase/bleomycin resistance protein</fullName>
    </submittedName>
</protein>
<dbReference type="InterPro" id="IPR037523">
    <property type="entry name" value="VOC_core"/>
</dbReference>
<gene>
    <name evidence="2" type="ORF">AHIS1636_32410</name>
</gene>
<evidence type="ECO:0000313" key="3">
    <source>
        <dbReference type="Proteomes" id="UP001209654"/>
    </source>
</evidence>
<evidence type="ECO:0000313" key="2">
    <source>
        <dbReference type="EMBL" id="GLB68798.1"/>
    </source>
</evidence>
<feature type="domain" description="VOC" evidence="1">
    <location>
        <begin position="11"/>
        <end position="124"/>
    </location>
</feature>
<dbReference type="Pfam" id="PF00903">
    <property type="entry name" value="Glyoxalase"/>
    <property type="match status" value="2"/>
</dbReference>
<dbReference type="CDD" id="cd07247">
    <property type="entry name" value="SgaA_N_like"/>
    <property type="match status" value="2"/>
</dbReference>
<dbReference type="InterPro" id="IPR004360">
    <property type="entry name" value="Glyas_Fos-R_dOase_dom"/>
</dbReference>
<proteinExistence type="predicted"/>
<dbReference type="RefSeq" id="WP_264796886.1">
    <property type="nucleotide sequence ID" value="NZ_BRVS01000023.1"/>
</dbReference>
<comment type="caution">
    <text evidence="2">The sequence shown here is derived from an EMBL/GenBank/DDBJ whole genome shotgun (WGS) entry which is preliminary data.</text>
</comment>
<dbReference type="InterPro" id="IPR052164">
    <property type="entry name" value="Anthracycline_SecMetBiosynth"/>
</dbReference>
<dbReference type="Gene3D" id="3.10.180.10">
    <property type="entry name" value="2,3-Dihydroxybiphenyl 1,2-Dioxygenase, domain 1"/>
    <property type="match status" value="2"/>
</dbReference>